<reference evidence="4 5" key="1">
    <citation type="submission" date="2018-05" db="EMBL/GenBank/DDBJ databases">
        <title>A metagenomic window into the 2 km-deep terrestrial subsurface aquifer revealed taxonomically and functionally diverse microbial community comprising novel uncultured bacterial lineages.</title>
        <authorList>
            <person name="Kadnikov V.V."/>
            <person name="Mardanov A.V."/>
            <person name="Beletsky A.V."/>
            <person name="Banks D."/>
            <person name="Pimenov N.V."/>
            <person name="Frank Y.A."/>
            <person name="Karnachuk O.V."/>
            <person name="Ravin N.V."/>
        </authorList>
    </citation>
    <scope>NUCLEOTIDE SEQUENCE [LARGE SCALE GENOMIC DNA]</scope>
    <source>
        <strain evidence="4">BY5</strain>
    </source>
</reference>
<dbReference type="SUPFAM" id="SSF51735">
    <property type="entry name" value="NAD(P)-binding Rossmann-fold domains"/>
    <property type="match status" value="1"/>
</dbReference>
<gene>
    <name evidence="4" type="ORF">OZSIB_2138</name>
</gene>
<dbReference type="GO" id="GO:0016616">
    <property type="term" value="F:oxidoreductase activity, acting on the CH-OH group of donors, NAD or NADP as acceptor"/>
    <property type="evidence" value="ECO:0007669"/>
    <property type="project" value="TreeGrafter"/>
</dbReference>
<dbReference type="PROSITE" id="PS00061">
    <property type="entry name" value="ADH_SHORT"/>
    <property type="match status" value="1"/>
</dbReference>
<organism evidence="4 5">
    <name type="scientific">Candidatus Ozemobacter sibiricus</name>
    <dbReference type="NCBI Taxonomy" id="2268124"/>
    <lineage>
        <taxon>Bacteria</taxon>
        <taxon>Candidatus Ozemobacteria</taxon>
        <taxon>Candidatus Ozemobacterales</taxon>
        <taxon>Candidatus Ozemobacteraceae</taxon>
        <taxon>Candidatus Ozemobacter</taxon>
    </lineage>
</organism>
<feature type="domain" description="Ketoreductase" evidence="3">
    <location>
        <begin position="2"/>
        <end position="162"/>
    </location>
</feature>
<name>A0A367ZU82_9BACT</name>
<comment type="caution">
    <text evidence="4">The sequence shown here is derived from an EMBL/GenBank/DDBJ whole genome shotgun (WGS) entry which is preliminary data.</text>
</comment>
<evidence type="ECO:0000313" key="5">
    <source>
        <dbReference type="Proteomes" id="UP000252355"/>
    </source>
</evidence>
<evidence type="ECO:0000256" key="2">
    <source>
        <dbReference type="ARBA" id="ARBA00023002"/>
    </source>
</evidence>
<dbReference type="InterPro" id="IPR020904">
    <property type="entry name" value="Sc_DH/Rdtase_CS"/>
</dbReference>
<dbReference type="InterPro" id="IPR002347">
    <property type="entry name" value="SDR_fam"/>
</dbReference>
<dbReference type="Proteomes" id="UP000252355">
    <property type="component" value="Unassembled WGS sequence"/>
</dbReference>
<evidence type="ECO:0000313" key="4">
    <source>
        <dbReference type="EMBL" id="RCK81269.1"/>
    </source>
</evidence>
<sequence>MVARFLEEGATVVATACSHPERLLTDFPAVGDRLAIERVDVTNEVSVQELAAAAGRGGDLYAVVYNAGIIRDQPVLGMEDEDWQRVLEVNLTGAFRVGRAFGKLFFRKKAGRLLFVSSVAGRQGGRGQANYAASKAGLEGFVRSLAADLAPRGVLVNALAPGPIESRMTRDVMTLAGEEVVRRIALKRLGQPAEVAALAAHLLAPDLTWLTGQVIAIDGGFNL</sequence>
<comment type="similarity">
    <text evidence="1">Belongs to the short-chain dehydrogenases/reductases (SDR) family.</text>
</comment>
<accession>A0A367ZU82</accession>
<dbReference type="InterPro" id="IPR057326">
    <property type="entry name" value="KR_dom"/>
</dbReference>
<dbReference type="InterPro" id="IPR036291">
    <property type="entry name" value="NAD(P)-bd_dom_sf"/>
</dbReference>
<dbReference type="EMBL" id="QOQW01000002">
    <property type="protein sequence ID" value="RCK81269.1"/>
    <property type="molecule type" value="Genomic_DNA"/>
</dbReference>
<evidence type="ECO:0000259" key="3">
    <source>
        <dbReference type="SMART" id="SM00822"/>
    </source>
</evidence>
<dbReference type="Gene3D" id="3.40.50.720">
    <property type="entry name" value="NAD(P)-binding Rossmann-like Domain"/>
    <property type="match status" value="1"/>
</dbReference>
<dbReference type="PRINTS" id="PR00081">
    <property type="entry name" value="GDHRDH"/>
</dbReference>
<dbReference type="FunFam" id="3.40.50.720:FF:000173">
    <property type="entry name" value="3-oxoacyl-[acyl-carrier protein] reductase"/>
    <property type="match status" value="1"/>
</dbReference>
<proteinExistence type="inferred from homology"/>
<dbReference type="AlphaFoldDB" id="A0A367ZU82"/>
<keyword evidence="2" id="KW-0560">Oxidoreductase</keyword>
<dbReference type="Pfam" id="PF13561">
    <property type="entry name" value="adh_short_C2"/>
    <property type="match status" value="1"/>
</dbReference>
<dbReference type="SMART" id="SM00822">
    <property type="entry name" value="PKS_KR"/>
    <property type="match status" value="1"/>
</dbReference>
<dbReference type="PANTHER" id="PTHR42760:SF78">
    <property type="entry name" value="3-OXOACYL-[ACYL-CARRIER-PROTEIN] REDUCTASE [NADH]"/>
    <property type="match status" value="1"/>
</dbReference>
<dbReference type="PANTHER" id="PTHR42760">
    <property type="entry name" value="SHORT-CHAIN DEHYDROGENASES/REDUCTASES FAMILY MEMBER"/>
    <property type="match status" value="1"/>
</dbReference>
<protein>
    <submittedName>
        <fullName evidence="4">3-oxoacyl-[acyl-carrier protein] reductase</fullName>
    </submittedName>
</protein>
<dbReference type="PRINTS" id="PR00080">
    <property type="entry name" value="SDRFAMILY"/>
</dbReference>
<evidence type="ECO:0000256" key="1">
    <source>
        <dbReference type="ARBA" id="ARBA00006484"/>
    </source>
</evidence>